<accession>A0ABD4XJK8</accession>
<dbReference type="PRINTS" id="PR01002">
    <property type="entry name" value="FLGFLGJ"/>
</dbReference>
<dbReference type="PANTHER" id="PTHR33308">
    <property type="entry name" value="PEPTIDOGLYCAN HYDROLASE FLGJ"/>
    <property type="match status" value="1"/>
</dbReference>
<evidence type="ECO:0000313" key="4">
    <source>
        <dbReference type="EMBL" id="MDF8371180.1"/>
    </source>
</evidence>
<dbReference type="GO" id="GO:0016787">
    <property type="term" value="F:hydrolase activity"/>
    <property type="evidence" value="ECO:0007669"/>
    <property type="project" value="UniProtKB-KW"/>
</dbReference>
<dbReference type="EMBL" id="JAANXN010000007">
    <property type="protein sequence ID" value="MDF8371180.1"/>
    <property type="molecule type" value="Genomic_DNA"/>
</dbReference>
<evidence type="ECO:0000259" key="3">
    <source>
        <dbReference type="SMART" id="SM00047"/>
    </source>
</evidence>
<organism evidence="4 5">
    <name type="scientific">Weissella paramesenteroides</name>
    <name type="common">Leuconostoc paramesenteroides</name>
    <dbReference type="NCBI Taxonomy" id="1249"/>
    <lineage>
        <taxon>Bacteria</taxon>
        <taxon>Bacillati</taxon>
        <taxon>Bacillota</taxon>
        <taxon>Bacilli</taxon>
        <taxon>Lactobacillales</taxon>
        <taxon>Lactobacillaceae</taxon>
        <taxon>Weissella</taxon>
    </lineage>
</organism>
<dbReference type="PANTHER" id="PTHR33308:SF9">
    <property type="entry name" value="PEPTIDOGLYCAN HYDROLASE FLGJ"/>
    <property type="match status" value="1"/>
</dbReference>
<dbReference type="Gene3D" id="1.10.530.10">
    <property type="match status" value="1"/>
</dbReference>
<dbReference type="Gene3D" id="4.10.80.30">
    <property type="entry name" value="DNA polymerase, domain 6"/>
    <property type="match status" value="1"/>
</dbReference>
<gene>
    <name evidence="4" type="ORF">G9403_05930</name>
</gene>
<dbReference type="AlphaFoldDB" id="A0ABD4XJK8"/>
<reference evidence="4 5" key="1">
    <citation type="submission" date="2020-03" db="EMBL/GenBank/DDBJ databases">
        <title>Comparative genomics of Weissella paramesenteroides.</title>
        <authorList>
            <person name="Kant R."/>
            <person name="Takala T."/>
            <person name="Saris P."/>
        </authorList>
    </citation>
    <scope>NUCLEOTIDE SEQUENCE [LARGE SCALE GENOMIC DNA]</scope>
    <source>
        <strain evidence="4 5">SJ27-4</strain>
    </source>
</reference>
<dbReference type="InterPro" id="IPR051056">
    <property type="entry name" value="Glycosyl_Hydrolase_73"/>
</dbReference>
<evidence type="ECO:0000313" key="5">
    <source>
        <dbReference type="Proteomes" id="UP001215461"/>
    </source>
</evidence>
<dbReference type="Proteomes" id="UP001215461">
    <property type="component" value="Unassembled WGS sequence"/>
</dbReference>
<dbReference type="InterPro" id="IPR002901">
    <property type="entry name" value="MGlyc_endo_b_GlcNAc-like_dom"/>
</dbReference>
<evidence type="ECO:0000256" key="1">
    <source>
        <dbReference type="ARBA" id="ARBA00010266"/>
    </source>
</evidence>
<keyword evidence="2 4" id="KW-0378">Hydrolase</keyword>
<comment type="caution">
    <text evidence="4">The sequence shown here is derived from an EMBL/GenBank/DDBJ whole genome shotgun (WGS) entry which is preliminary data.</text>
</comment>
<evidence type="ECO:0000256" key="2">
    <source>
        <dbReference type="ARBA" id="ARBA00022801"/>
    </source>
</evidence>
<name>A0ABD4XJK8_WEIPA</name>
<feature type="domain" description="Mannosyl-glycoprotein endo-beta-N-acetylglucosamidase-like" evidence="3">
    <location>
        <begin position="62"/>
        <end position="219"/>
    </location>
</feature>
<dbReference type="SMART" id="SM00047">
    <property type="entry name" value="LYZ2"/>
    <property type="match status" value="1"/>
</dbReference>
<comment type="similarity">
    <text evidence="1">Belongs to the glycosyl hydrolase 73 family.</text>
</comment>
<proteinExistence type="inferred from homology"/>
<protein>
    <submittedName>
        <fullName evidence="4">Glycoside hydrolase family 73 protein</fullName>
    </submittedName>
</protein>
<dbReference type="Pfam" id="PF01832">
    <property type="entry name" value="Glucosaminidase"/>
    <property type="match status" value="1"/>
</dbReference>
<sequence>MVKTKRRHTKKKKNFIRTFFVEKGQLHKGRVFLCVVILLSIGFWQTDIRIQQANKEKTTEEVSQVPVSREAFIEKIAPEAQKLEKQYGVLASISIAQAALESNWGQSELSAKYNNFFGVKSSAGQPSVTLATKEFENNQWVTINDSFRVYNSWQDSMASHAKLLVSGTSDNPQRYATVVQATDYKTAANGLVTGGYATDPTYADKIIHMIETYHLNKYDDK</sequence>